<gene>
    <name evidence="1" type="ORF">KOR34_02290</name>
</gene>
<evidence type="ECO:0000313" key="2">
    <source>
        <dbReference type="Proteomes" id="UP000316714"/>
    </source>
</evidence>
<dbReference type="Proteomes" id="UP000316714">
    <property type="component" value="Unassembled WGS sequence"/>
</dbReference>
<organism evidence="1 2">
    <name type="scientific">Posidoniimonas corsicana</name>
    <dbReference type="NCBI Taxonomy" id="1938618"/>
    <lineage>
        <taxon>Bacteria</taxon>
        <taxon>Pseudomonadati</taxon>
        <taxon>Planctomycetota</taxon>
        <taxon>Planctomycetia</taxon>
        <taxon>Pirellulales</taxon>
        <taxon>Lacipirellulaceae</taxon>
        <taxon>Posidoniimonas</taxon>
    </lineage>
</organism>
<accession>A0A5C5VBX7</accession>
<proteinExistence type="predicted"/>
<dbReference type="EMBL" id="SIHJ01000001">
    <property type="protein sequence ID" value="TWT35339.1"/>
    <property type="molecule type" value="Genomic_DNA"/>
</dbReference>
<name>A0A5C5VBX7_9BACT</name>
<sequence>MLPIAMLLAVAATPATEAEAALAHRRQFPPEEWGYHYYLSCAAAAPEHQADLAVAVKLMVASSSLQPIVERCTPQHVTPTLLHIDLRDLQWNPGDWKQVLADYPYSDAQLPLVVRADWLLLQLSDQTEGDAYFRLLFGGDRLPKQRDDWLDLLKVSRERGEGFDALRFGLIESESGVAKQPARWMENHPTLGGYAWGTRDVLEVRRGTDPLENPDGGFRHDGEEWIVGIPKVDIASGDRGTLQVYALANGAGRLVEEAPVDLVEDSTLFRRQRAVRNPGSCVQCHAAGLNAPSTNDFRQLIADGVDVVFLGDKAKQDQIEAFHLGRVERSLERANEDFQAIVRRVTGVDSAAASKAFKAAVNRHDAPLDLAATARELGAAPDDWKRAIGYASTQTSTLPARVAGLAHGRTITRSAWEDTYHEARQRLHAWELRD</sequence>
<keyword evidence="2" id="KW-1185">Reference proteome</keyword>
<dbReference type="AlphaFoldDB" id="A0A5C5VBX7"/>
<evidence type="ECO:0000313" key="1">
    <source>
        <dbReference type="EMBL" id="TWT35339.1"/>
    </source>
</evidence>
<comment type="caution">
    <text evidence="1">The sequence shown here is derived from an EMBL/GenBank/DDBJ whole genome shotgun (WGS) entry which is preliminary data.</text>
</comment>
<protein>
    <submittedName>
        <fullName evidence="1">Uncharacterized protein</fullName>
    </submittedName>
</protein>
<reference evidence="1 2" key="1">
    <citation type="submission" date="2019-02" db="EMBL/GenBank/DDBJ databases">
        <title>Deep-cultivation of Planctomycetes and their phenomic and genomic characterization uncovers novel biology.</title>
        <authorList>
            <person name="Wiegand S."/>
            <person name="Jogler M."/>
            <person name="Boedeker C."/>
            <person name="Pinto D."/>
            <person name="Vollmers J."/>
            <person name="Rivas-Marin E."/>
            <person name="Kohn T."/>
            <person name="Peeters S.H."/>
            <person name="Heuer A."/>
            <person name="Rast P."/>
            <person name="Oberbeckmann S."/>
            <person name="Bunk B."/>
            <person name="Jeske O."/>
            <person name="Meyerdierks A."/>
            <person name="Storesund J.E."/>
            <person name="Kallscheuer N."/>
            <person name="Luecker S."/>
            <person name="Lage O.M."/>
            <person name="Pohl T."/>
            <person name="Merkel B.J."/>
            <person name="Hornburger P."/>
            <person name="Mueller R.-W."/>
            <person name="Bruemmer F."/>
            <person name="Labrenz M."/>
            <person name="Spormann A.M."/>
            <person name="Op Den Camp H."/>
            <person name="Overmann J."/>
            <person name="Amann R."/>
            <person name="Jetten M.S.M."/>
            <person name="Mascher T."/>
            <person name="Medema M.H."/>
            <person name="Devos D.P."/>
            <person name="Kaster A.-K."/>
            <person name="Ovreas L."/>
            <person name="Rohde M."/>
            <person name="Galperin M.Y."/>
            <person name="Jogler C."/>
        </authorList>
    </citation>
    <scope>NUCLEOTIDE SEQUENCE [LARGE SCALE GENOMIC DNA]</scope>
    <source>
        <strain evidence="1 2">KOR34</strain>
    </source>
</reference>